<feature type="non-terminal residue" evidence="4">
    <location>
        <position position="1"/>
    </location>
</feature>
<dbReference type="PANTHER" id="PTHR11079:SF162">
    <property type="entry name" value="RIBOFLAVIN BIOSYNTHESIS PROTEIN PYRD, CHLOROPLASTIC"/>
    <property type="match status" value="1"/>
</dbReference>
<dbReference type="PROSITE" id="PS51747">
    <property type="entry name" value="CYT_DCMP_DEAMINASES_2"/>
    <property type="match status" value="1"/>
</dbReference>
<evidence type="ECO:0000256" key="2">
    <source>
        <dbReference type="ARBA" id="ARBA00022833"/>
    </source>
</evidence>
<dbReference type="EMBL" id="NPBS01000813">
    <property type="protein sequence ID" value="PAF11746.1"/>
    <property type="molecule type" value="Genomic_DNA"/>
</dbReference>
<dbReference type="InterPro" id="IPR016192">
    <property type="entry name" value="APOBEC/CMP_deaminase_Zn-bd"/>
</dbReference>
<keyword evidence="2" id="KW-0862">Zinc</keyword>
<dbReference type="InterPro" id="IPR016193">
    <property type="entry name" value="Cytidine_deaminase-like"/>
</dbReference>
<dbReference type="Pfam" id="PF00383">
    <property type="entry name" value="dCMP_cyt_deam_1"/>
    <property type="match status" value="1"/>
</dbReference>
<dbReference type="PANTHER" id="PTHR11079">
    <property type="entry name" value="CYTOSINE DEAMINASE FAMILY MEMBER"/>
    <property type="match status" value="1"/>
</dbReference>
<keyword evidence="1" id="KW-0479">Metal-binding</keyword>
<gene>
    <name evidence="4" type="ORF">CHH61_25635</name>
</gene>
<comment type="caution">
    <text evidence="4">The sequence shown here is derived from an EMBL/GenBank/DDBJ whole genome shotgun (WGS) entry which is preliminary data.</text>
</comment>
<feature type="domain" description="CMP/dCMP-type deaminase" evidence="3">
    <location>
        <begin position="1"/>
        <end position="73"/>
    </location>
</feature>
<feature type="non-terminal residue" evidence="4">
    <location>
        <position position="73"/>
    </location>
</feature>
<dbReference type="Gene3D" id="3.40.140.10">
    <property type="entry name" value="Cytidine Deaminase, domain 2"/>
    <property type="match status" value="1"/>
</dbReference>
<evidence type="ECO:0000313" key="4">
    <source>
        <dbReference type="EMBL" id="PAF11746.1"/>
    </source>
</evidence>
<proteinExistence type="predicted"/>
<evidence type="ECO:0000313" key="5">
    <source>
        <dbReference type="Proteomes" id="UP000216133"/>
    </source>
</evidence>
<protein>
    <submittedName>
        <fullName evidence="4">Bifunctional diaminohydroxyphosphoribosylaminopyrimidine deaminase/5-amino-6-(5-phosphoribosylamino)uracil reductase</fullName>
    </submittedName>
</protein>
<reference evidence="4 5" key="1">
    <citation type="submission" date="2017-07" db="EMBL/GenBank/DDBJ databases">
        <title>Isolation and whole genome analysis of endospore-forming bacteria from heroin.</title>
        <authorList>
            <person name="Kalinowski J."/>
            <person name="Ahrens B."/>
            <person name="Al-Dilaimi A."/>
            <person name="Winkler A."/>
            <person name="Wibberg D."/>
            <person name="Schleenbecker U."/>
            <person name="Ruckert C."/>
            <person name="Wolfel R."/>
            <person name="Grass G."/>
        </authorList>
    </citation>
    <scope>NUCLEOTIDE SEQUENCE [LARGE SCALE GENOMIC DNA]</scope>
    <source>
        <strain evidence="4 5">7523-2</strain>
    </source>
</reference>
<dbReference type="InterPro" id="IPR002125">
    <property type="entry name" value="CMP_dCMP_dom"/>
</dbReference>
<sequence>QVGAVVVKNGEILGMGAHLKAGTPHAEVHAIAAAGDKVKGADIYVTLEPCSHFGRTPPCADLIINSGINRVFI</sequence>
<dbReference type="AlphaFoldDB" id="A0A268QW49"/>
<name>A0A268QW49_SHOCL</name>
<evidence type="ECO:0000259" key="3">
    <source>
        <dbReference type="PROSITE" id="PS51747"/>
    </source>
</evidence>
<dbReference type="GO" id="GO:0008270">
    <property type="term" value="F:zinc ion binding"/>
    <property type="evidence" value="ECO:0007669"/>
    <property type="project" value="InterPro"/>
</dbReference>
<dbReference type="RefSeq" id="WP_217988919.1">
    <property type="nucleotide sequence ID" value="NZ_NPBS01000813.1"/>
</dbReference>
<dbReference type="SUPFAM" id="SSF53927">
    <property type="entry name" value="Cytidine deaminase-like"/>
    <property type="match status" value="1"/>
</dbReference>
<organism evidence="4 5">
    <name type="scientific">Shouchella clausii</name>
    <name type="common">Alkalihalobacillus clausii</name>
    <dbReference type="NCBI Taxonomy" id="79880"/>
    <lineage>
        <taxon>Bacteria</taxon>
        <taxon>Bacillati</taxon>
        <taxon>Bacillota</taxon>
        <taxon>Bacilli</taxon>
        <taxon>Bacillales</taxon>
        <taxon>Bacillaceae</taxon>
        <taxon>Shouchella</taxon>
    </lineage>
</organism>
<evidence type="ECO:0000256" key="1">
    <source>
        <dbReference type="ARBA" id="ARBA00022723"/>
    </source>
</evidence>
<accession>A0A268QW49</accession>
<dbReference type="PROSITE" id="PS00903">
    <property type="entry name" value="CYT_DCMP_DEAMINASES_1"/>
    <property type="match status" value="1"/>
</dbReference>
<dbReference type="GO" id="GO:0008835">
    <property type="term" value="F:diaminohydroxyphosphoribosylaminopyrimidine deaminase activity"/>
    <property type="evidence" value="ECO:0007669"/>
    <property type="project" value="TreeGrafter"/>
</dbReference>
<dbReference type="Proteomes" id="UP000216133">
    <property type="component" value="Unassembled WGS sequence"/>
</dbReference>